<accession>A0A0V1H786</accession>
<sequence>MFSDDTIAIAMLISGGGPRKKPLPALGYLLPAGATDGWGGDYRQL</sequence>
<dbReference type="AlphaFoldDB" id="A0A0V1H786"/>
<keyword evidence="2" id="KW-1185">Reference proteome</keyword>
<evidence type="ECO:0000313" key="1">
    <source>
        <dbReference type="EMBL" id="KRZ06275.1"/>
    </source>
</evidence>
<protein>
    <submittedName>
        <fullName evidence="1">Uncharacterized protein</fullName>
    </submittedName>
</protein>
<reference evidence="1 2" key="1">
    <citation type="submission" date="2015-01" db="EMBL/GenBank/DDBJ databases">
        <title>Evolution of Trichinella species and genotypes.</title>
        <authorList>
            <person name="Korhonen P.K."/>
            <person name="Edoardo P."/>
            <person name="Giuseppe L.R."/>
            <person name="Gasser R.B."/>
        </authorList>
    </citation>
    <scope>NUCLEOTIDE SEQUENCE [LARGE SCALE GENOMIC DNA]</scope>
    <source>
        <strain evidence="1">ISS1029</strain>
    </source>
</reference>
<comment type="caution">
    <text evidence="1">The sequence shown here is derived from an EMBL/GenBank/DDBJ whole genome shotgun (WGS) entry which is preliminary data.</text>
</comment>
<organism evidence="1 2">
    <name type="scientific">Trichinella zimbabwensis</name>
    <dbReference type="NCBI Taxonomy" id="268475"/>
    <lineage>
        <taxon>Eukaryota</taxon>
        <taxon>Metazoa</taxon>
        <taxon>Ecdysozoa</taxon>
        <taxon>Nematoda</taxon>
        <taxon>Enoplea</taxon>
        <taxon>Dorylaimia</taxon>
        <taxon>Trichinellida</taxon>
        <taxon>Trichinellidae</taxon>
        <taxon>Trichinella</taxon>
    </lineage>
</organism>
<dbReference type="Proteomes" id="UP000055024">
    <property type="component" value="Unassembled WGS sequence"/>
</dbReference>
<gene>
    <name evidence="1" type="ORF">T11_11495</name>
</gene>
<proteinExistence type="predicted"/>
<name>A0A0V1H786_9BILA</name>
<dbReference type="EMBL" id="JYDP01000122">
    <property type="protein sequence ID" value="KRZ06275.1"/>
    <property type="molecule type" value="Genomic_DNA"/>
</dbReference>
<evidence type="ECO:0000313" key="2">
    <source>
        <dbReference type="Proteomes" id="UP000055024"/>
    </source>
</evidence>